<dbReference type="Pfam" id="PF01451">
    <property type="entry name" value="LMWPc"/>
    <property type="match status" value="1"/>
</dbReference>
<evidence type="ECO:0000256" key="5">
    <source>
        <dbReference type="PIRSR" id="PIRSR617867-1"/>
    </source>
</evidence>
<feature type="active site" evidence="5">
    <location>
        <position position="20"/>
    </location>
</feature>
<reference evidence="8 9" key="1">
    <citation type="submission" date="2019-03" db="EMBL/GenBank/DDBJ databases">
        <title>Genomic Encyclopedia of Type Strains, Phase III (KMG-III): the genomes of soil and plant-associated and newly described type strains.</title>
        <authorList>
            <person name="Whitman W."/>
        </authorList>
    </citation>
    <scope>NUCLEOTIDE SEQUENCE [LARGE SCALE GENOMIC DNA]</scope>
    <source>
        <strain evidence="8 9">CECT 8976</strain>
    </source>
</reference>
<dbReference type="SMART" id="SM00226">
    <property type="entry name" value="LMWPc"/>
    <property type="match status" value="1"/>
</dbReference>
<evidence type="ECO:0000256" key="3">
    <source>
        <dbReference type="ARBA" id="ARBA00022801"/>
    </source>
</evidence>
<feature type="active site" description="Nucleophile" evidence="5">
    <location>
        <position position="14"/>
    </location>
</feature>
<dbReference type="CDD" id="cd16343">
    <property type="entry name" value="LMWPTP"/>
    <property type="match status" value="1"/>
</dbReference>
<evidence type="ECO:0000313" key="9">
    <source>
        <dbReference type="Proteomes" id="UP000295611"/>
    </source>
</evidence>
<feature type="region of interest" description="Disordered" evidence="6">
    <location>
        <begin position="46"/>
        <end position="67"/>
    </location>
</feature>
<evidence type="ECO:0000256" key="6">
    <source>
        <dbReference type="SAM" id="MobiDB-lite"/>
    </source>
</evidence>
<dbReference type="EMBL" id="SNZP01000001">
    <property type="protein sequence ID" value="TDR82926.1"/>
    <property type="molecule type" value="Genomic_DNA"/>
</dbReference>
<name>A0A4R7BGR8_9NEIS</name>
<dbReference type="GO" id="GO:0004725">
    <property type="term" value="F:protein tyrosine phosphatase activity"/>
    <property type="evidence" value="ECO:0007669"/>
    <property type="project" value="UniProtKB-EC"/>
</dbReference>
<dbReference type="Gene3D" id="3.40.50.2300">
    <property type="match status" value="1"/>
</dbReference>
<dbReference type="PANTHER" id="PTHR11717">
    <property type="entry name" value="LOW MOLECULAR WEIGHT PROTEIN TYROSINE PHOSPHATASE"/>
    <property type="match status" value="1"/>
</dbReference>
<dbReference type="InterPro" id="IPR050438">
    <property type="entry name" value="LMW_PTPase"/>
</dbReference>
<gene>
    <name evidence="8" type="ORF">DFP86_101320</name>
</gene>
<dbReference type="Proteomes" id="UP000295611">
    <property type="component" value="Unassembled WGS sequence"/>
</dbReference>
<accession>A0A4R7BGR8</accession>
<feature type="active site" description="Proton donor" evidence="5">
    <location>
        <position position="131"/>
    </location>
</feature>
<dbReference type="OrthoDB" id="9784339at2"/>
<dbReference type="InterPro" id="IPR023485">
    <property type="entry name" value="Ptyr_pPase"/>
</dbReference>
<sequence length="162" mass="17614">MIDAKRGFAVLFVCHGNICRSPTAEGVMKSRAARAGLSEVLRVDSAGTSGCHTGEAPDRRSQRTAGQRGYDLSAQIARQVTADDFERFDLILAADRHNLADLRARCPAPLQHKLALMLDVLPAGSEREVPDPYYGGPTGFDHVLDLLEAACDGWIEKIVDRP</sequence>
<dbReference type="AlphaFoldDB" id="A0A4R7BGR8"/>
<dbReference type="RefSeq" id="WP_133678241.1">
    <property type="nucleotide sequence ID" value="NZ_SNZP01000001.1"/>
</dbReference>
<dbReference type="EC" id="3.1.3.48" evidence="2"/>
<evidence type="ECO:0000256" key="4">
    <source>
        <dbReference type="ARBA" id="ARBA00022912"/>
    </source>
</evidence>
<feature type="domain" description="Phosphotyrosine protein phosphatase I" evidence="7">
    <location>
        <begin position="8"/>
        <end position="157"/>
    </location>
</feature>
<proteinExistence type="inferred from homology"/>
<dbReference type="SUPFAM" id="SSF52788">
    <property type="entry name" value="Phosphotyrosine protein phosphatases I"/>
    <property type="match status" value="1"/>
</dbReference>
<evidence type="ECO:0000256" key="2">
    <source>
        <dbReference type="ARBA" id="ARBA00013064"/>
    </source>
</evidence>
<keyword evidence="9" id="KW-1185">Reference proteome</keyword>
<organism evidence="8 9">
    <name type="scientific">Paludibacterium purpuratum</name>
    <dbReference type="NCBI Taxonomy" id="1144873"/>
    <lineage>
        <taxon>Bacteria</taxon>
        <taxon>Pseudomonadati</taxon>
        <taxon>Pseudomonadota</taxon>
        <taxon>Betaproteobacteria</taxon>
        <taxon>Neisseriales</taxon>
        <taxon>Chromobacteriaceae</taxon>
        <taxon>Paludibacterium</taxon>
    </lineage>
</organism>
<evidence type="ECO:0000313" key="8">
    <source>
        <dbReference type="EMBL" id="TDR82926.1"/>
    </source>
</evidence>
<comment type="caution">
    <text evidence="8">The sequence shown here is derived from an EMBL/GenBank/DDBJ whole genome shotgun (WGS) entry which is preliminary data.</text>
</comment>
<dbReference type="PRINTS" id="PR00719">
    <property type="entry name" value="LMWPTPASE"/>
</dbReference>
<dbReference type="InterPro" id="IPR036196">
    <property type="entry name" value="Ptyr_pPase_sf"/>
</dbReference>
<keyword evidence="4" id="KW-0904">Protein phosphatase</keyword>
<dbReference type="InterPro" id="IPR017867">
    <property type="entry name" value="Tyr_phospatase_low_mol_wt"/>
</dbReference>
<evidence type="ECO:0000256" key="1">
    <source>
        <dbReference type="ARBA" id="ARBA00011063"/>
    </source>
</evidence>
<protein>
    <recommendedName>
        <fullName evidence="2">protein-tyrosine-phosphatase</fullName>
        <ecNumber evidence="2">3.1.3.48</ecNumber>
    </recommendedName>
</protein>
<comment type="similarity">
    <text evidence="1">Belongs to the low molecular weight phosphotyrosine protein phosphatase family.</text>
</comment>
<dbReference type="PANTHER" id="PTHR11717:SF7">
    <property type="entry name" value="LOW MOLECULAR WEIGHT PHOSPHOTYROSINE PROTEIN PHOSPHATASE"/>
    <property type="match status" value="1"/>
</dbReference>
<keyword evidence="3" id="KW-0378">Hydrolase</keyword>
<evidence type="ECO:0000259" key="7">
    <source>
        <dbReference type="SMART" id="SM00226"/>
    </source>
</evidence>